<keyword evidence="2" id="KW-1185">Reference proteome</keyword>
<dbReference type="Proteomes" id="UP000281112">
    <property type="component" value="Unassembled WGS sequence"/>
</dbReference>
<evidence type="ECO:0000313" key="2">
    <source>
        <dbReference type="Proteomes" id="UP000281112"/>
    </source>
</evidence>
<proteinExistence type="predicted"/>
<accession>A0A3N9TJC4</accession>
<reference evidence="1 2" key="1">
    <citation type="submission" date="2018-11" db="EMBL/GenBank/DDBJ databases">
        <title>Vibrio LJC006 sp. nov., isolated from seawater during the bloom of the enteromorpha.</title>
        <authorList>
            <person name="Liang J."/>
        </authorList>
    </citation>
    <scope>NUCLEOTIDE SEQUENCE [LARGE SCALE GENOMIC DNA]</scope>
    <source>
        <strain evidence="1 2">LJC006</strain>
    </source>
</reference>
<dbReference type="EMBL" id="RJVQ01000002">
    <property type="protein sequence ID" value="RQW64261.1"/>
    <property type="molecule type" value="Genomic_DNA"/>
</dbReference>
<protein>
    <submittedName>
        <fullName evidence="1">Uncharacterized protein</fullName>
    </submittedName>
</protein>
<comment type="caution">
    <text evidence="1">The sequence shown here is derived from an EMBL/GenBank/DDBJ whole genome shotgun (WGS) entry which is preliminary data.</text>
</comment>
<sequence length="99" mass="11876">MTQLLSQLVSIQGQKIHSVKVDESTQIIDVYCHRDRRFKVMTINQTLNITITFTKSFIPTLYCTITWLRYIKCFYMLIYQWDKISRCPTTIYLLSNQRD</sequence>
<organism evidence="1 2">
    <name type="scientific">Vibrio viridaestus</name>
    <dbReference type="NCBI Taxonomy" id="2487322"/>
    <lineage>
        <taxon>Bacteria</taxon>
        <taxon>Pseudomonadati</taxon>
        <taxon>Pseudomonadota</taxon>
        <taxon>Gammaproteobacteria</taxon>
        <taxon>Vibrionales</taxon>
        <taxon>Vibrionaceae</taxon>
        <taxon>Vibrio</taxon>
    </lineage>
</organism>
<name>A0A3N9TJC4_9VIBR</name>
<dbReference type="AlphaFoldDB" id="A0A3N9TJC4"/>
<gene>
    <name evidence="1" type="ORF">EES38_06665</name>
</gene>
<evidence type="ECO:0000313" key="1">
    <source>
        <dbReference type="EMBL" id="RQW64261.1"/>
    </source>
</evidence>